<feature type="region of interest" description="Disordered" evidence="1">
    <location>
        <begin position="345"/>
        <end position="403"/>
    </location>
</feature>
<comment type="caution">
    <text evidence="3">The sequence shown here is derived from an EMBL/GenBank/DDBJ whole genome shotgun (WGS) entry which is preliminary data.</text>
</comment>
<evidence type="ECO:0000256" key="2">
    <source>
        <dbReference type="SAM" id="SignalP"/>
    </source>
</evidence>
<accession>A0A7X6B7A3</accession>
<keyword evidence="2" id="KW-0732">Signal</keyword>
<keyword evidence="4" id="KW-1185">Reference proteome</keyword>
<feature type="compositionally biased region" description="Basic and acidic residues" evidence="1">
    <location>
        <begin position="358"/>
        <end position="379"/>
    </location>
</feature>
<feature type="signal peptide" evidence="2">
    <location>
        <begin position="1"/>
        <end position="24"/>
    </location>
</feature>
<dbReference type="Proteomes" id="UP000535078">
    <property type="component" value="Unassembled WGS sequence"/>
</dbReference>
<dbReference type="AlphaFoldDB" id="A0A7X6B7A3"/>
<protein>
    <recommendedName>
        <fullName evidence="5">DUF2059 domain-containing protein</fullName>
    </recommendedName>
</protein>
<sequence>MPSFKSILLAGAVAMLPLGAPAHAAPEEAPVAEVVAAPETETAEPYDSTASAEAQKAKMQREMDEAIALIEKMFDTSDLPPIDPARLALAQQTTAALIPAGSIEKMVDNLYGKMFKTFMGEFGGQSDLLLSIKTGVETEQIAALDEVTKGQVADMFDPHRKERDEQITRVIKPLISEALGDMEPPMRDGLAKAYARKFTGAQLTDLNRFLATPTGNLYASEWMALQADPEVMVAVIKAVPPLVTKFIDRAPAIEKDLKELPKEKQLSDFDDKELGKLAKLMKVDVSVLKEQRDMWNSDVVEETEAADAIDAATDAATAEAAADAAEAAADAAAAVEVSDEAMEAGEAAVAAAAEEATVQDRENWSETDRQRVEALEEAARNAWSAADDAREQAKANARKKRPD</sequence>
<evidence type="ECO:0000313" key="3">
    <source>
        <dbReference type="EMBL" id="NJB88099.1"/>
    </source>
</evidence>
<evidence type="ECO:0008006" key="5">
    <source>
        <dbReference type="Google" id="ProtNLM"/>
    </source>
</evidence>
<feature type="chain" id="PRO_5031106697" description="DUF2059 domain-containing protein" evidence="2">
    <location>
        <begin position="25"/>
        <end position="403"/>
    </location>
</feature>
<dbReference type="RefSeq" id="WP_245198335.1">
    <property type="nucleotide sequence ID" value="NZ_JAATIT010000001.1"/>
</dbReference>
<evidence type="ECO:0000256" key="1">
    <source>
        <dbReference type="SAM" id="MobiDB-lite"/>
    </source>
</evidence>
<organism evidence="3 4">
    <name type="scientific">Sphingopyxis italica</name>
    <dbReference type="NCBI Taxonomy" id="1129133"/>
    <lineage>
        <taxon>Bacteria</taxon>
        <taxon>Pseudomonadati</taxon>
        <taxon>Pseudomonadota</taxon>
        <taxon>Alphaproteobacteria</taxon>
        <taxon>Sphingomonadales</taxon>
        <taxon>Sphingomonadaceae</taxon>
        <taxon>Sphingopyxis</taxon>
    </lineage>
</organism>
<gene>
    <name evidence="3" type="ORF">GGR90_000251</name>
</gene>
<feature type="compositionally biased region" description="Low complexity" evidence="1">
    <location>
        <begin position="345"/>
        <end position="356"/>
    </location>
</feature>
<proteinExistence type="predicted"/>
<dbReference type="EMBL" id="JAATIT010000001">
    <property type="protein sequence ID" value="NJB88099.1"/>
    <property type="molecule type" value="Genomic_DNA"/>
</dbReference>
<reference evidence="3 4" key="1">
    <citation type="submission" date="2020-03" db="EMBL/GenBank/DDBJ databases">
        <title>Genomic Encyclopedia of Type Strains, Phase IV (KMG-IV): sequencing the most valuable type-strain genomes for metagenomic binning, comparative biology and taxonomic classification.</title>
        <authorList>
            <person name="Goeker M."/>
        </authorList>
    </citation>
    <scope>NUCLEOTIDE SEQUENCE [LARGE SCALE GENOMIC DNA]</scope>
    <source>
        <strain evidence="3 4">DSM 25229</strain>
    </source>
</reference>
<evidence type="ECO:0000313" key="4">
    <source>
        <dbReference type="Proteomes" id="UP000535078"/>
    </source>
</evidence>
<name>A0A7X6B7A3_9SPHN</name>